<reference evidence="7" key="1">
    <citation type="submission" date="2025-08" db="UniProtKB">
        <authorList>
            <consortium name="RefSeq"/>
        </authorList>
    </citation>
    <scope>IDENTIFICATION</scope>
</reference>
<organism evidence="6 7">
    <name type="scientific">Pundamilia nyererei</name>
    <dbReference type="NCBI Taxonomy" id="303518"/>
    <lineage>
        <taxon>Eukaryota</taxon>
        <taxon>Metazoa</taxon>
        <taxon>Chordata</taxon>
        <taxon>Craniata</taxon>
        <taxon>Vertebrata</taxon>
        <taxon>Euteleostomi</taxon>
        <taxon>Actinopterygii</taxon>
        <taxon>Neopterygii</taxon>
        <taxon>Teleostei</taxon>
        <taxon>Neoteleostei</taxon>
        <taxon>Acanthomorphata</taxon>
        <taxon>Ovalentaria</taxon>
        <taxon>Cichlomorphae</taxon>
        <taxon>Cichliformes</taxon>
        <taxon>Cichlidae</taxon>
        <taxon>African cichlids</taxon>
        <taxon>Pseudocrenilabrinae</taxon>
        <taxon>Haplochromini</taxon>
        <taxon>Pundamilia</taxon>
    </lineage>
</organism>
<accession>A0A9Y3S2Y4</accession>
<keyword evidence="3" id="KW-0378">Hydrolase</keyword>
<dbReference type="Pfam" id="PF05049">
    <property type="entry name" value="IIGP"/>
    <property type="match status" value="2"/>
</dbReference>
<dbReference type="GO" id="GO:0016787">
    <property type="term" value="F:hydrolase activity"/>
    <property type="evidence" value="ECO:0007669"/>
    <property type="project" value="UniProtKB-KW"/>
</dbReference>
<keyword evidence="4" id="KW-0342">GTP-binding</keyword>
<comment type="similarity">
    <text evidence="1">Belongs to the TRAFAC class dynamin-like GTPase superfamily. IRG family.</text>
</comment>
<dbReference type="PANTHER" id="PTHR32341:SF10">
    <property type="entry name" value="INTERFERON-INDUCIBLE GTPASE 5"/>
    <property type="match status" value="1"/>
</dbReference>
<feature type="domain" description="IRG-type G" evidence="5">
    <location>
        <begin position="43"/>
        <end position="223"/>
    </location>
</feature>
<gene>
    <name evidence="7" type="primary">LOC102198988</name>
</gene>
<dbReference type="FunFam" id="3.40.50.300:FF:000541">
    <property type="entry name" value="Immunity related GTPase M"/>
    <property type="match status" value="2"/>
</dbReference>
<dbReference type="PANTHER" id="PTHR32341">
    <property type="entry name" value="INTERFERON-INDUCIBLE GTPASE"/>
    <property type="match status" value="1"/>
</dbReference>
<evidence type="ECO:0000256" key="3">
    <source>
        <dbReference type="ARBA" id="ARBA00022801"/>
    </source>
</evidence>
<feature type="non-terminal residue" evidence="7">
    <location>
        <position position="1"/>
    </location>
</feature>
<proteinExistence type="inferred from homology"/>
<dbReference type="InterPro" id="IPR007743">
    <property type="entry name" value="Immunity-related_GTPase-like"/>
</dbReference>
<dbReference type="GeneID" id="102198988"/>
<evidence type="ECO:0000313" key="6">
    <source>
        <dbReference type="Proteomes" id="UP000695023"/>
    </source>
</evidence>
<dbReference type="GO" id="GO:0016020">
    <property type="term" value="C:membrane"/>
    <property type="evidence" value="ECO:0007669"/>
    <property type="project" value="InterPro"/>
</dbReference>
<name>A0A9Y3S2Y4_9CICH</name>
<evidence type="ECO:0000313" key="7">
    <source>
        <dbReference type="RefSeq" id="XP_005755519.1"/>
    </source>
</evidence>
<dbReference type="PROSITE" id="PS51716">
    <property type="entry name" value="G_IRG"/>
    <property type="match status" value="2"/>
</dbReference>
<evidence type="ECO:0000259" key="5">
    <source>
        <dbReference type="PROSITE" id="PS51716"/>
    </source>
</evidence>
<dbReference type="SUPFAM" id="SSF52540">
    <property type="entry name" value="P-loop containing nucleoside triphosphate hydrolases"/>
    <property type="match status" value="2"/>
</dbReference>
<evidence type="ECO:0000256" key="1">
    <source>
        <dbReference type="ARBA" id="ARBA00005429"/>
    </source>
</evidence>
<dbReference type="Gene3D" id="3.40.50.300">
    <property type="entry name" value="P-loop containing nucleotide triphosphate hydrolases"/>
    <property type="match status" value="2"/>
</dbReference>
<dbReference type="InterPro" id="IPR051515">
    <property type="entry name" value="IRG"/>
</dbReference>
<dbReference type="GO" id="GO:0005525">
    <property type="term" value="F:GTP binding"/>
    <property type="evidence" value="ECO:0007669"/>
    <property type="project" value="UniProtKB-KW"/>
</dbReference>
<keyword evidence="6" id="KW-1185">Reference proteome</keyword>
<evidence type="ECO:0000256" key="4">
    <source>
        <dbReference type="ARBA" id="ARBA00023134"/>
    </source>
</evidence>
<sequence length="649" mass="72241">LSRIRVAVQTDCKSVTIEIKALQLHHKPLAAGIVKEPLGMDDITLNIAITGESGSGKSTFVNAFRGISDEDEGAAPTGIVETTSEVTPYPHPEYRNVTLWDLPGIGTTKFTADKYLELVGFEKFDFFIIISAARFKENDVKLAQEIQRMKKKFYFVRSKIDNDINAERRKRDFSEERTLTTIREDCIQGVRGLGIKSPQVFLVSSFELHLYDFSLLHETLERELPELKRDALLFATPSFNLEIISKKKEAFKYFSTSTDDQFGFALVKEEINEAVLKNNQPAAAAKITELMMKEKNITLNIAITGESGAGKSTFVNALRGLSDDDEGAAPTGVTETTIEVTPYPHPNYPNVTLWDLPGIGSTKFPADKYLELVGFEKFDLFIIISATRFTENDVKLAQEIQRMKKKFYFVRSKIDNDINAERRKRNFSAERTLTKIREDCVKGLRDLGIESPQVFLVSSFELYLYDLPLLQQTLDRDLPGHKRDALLCAMPNINPEIIRKKKQALKSKVKYWATLSAAGAAVPVPGLSIAVDAAVLVGAVTHYVFAFGLDIPSLKRLSARTGVPYADLRAVIMSPLAAAEITTGLLLKVIVQLGAVAALIAAEEVCRWIPFIGIPIAMGLSFTTTYKILNLILDKLAEDAQRVFERALG</sequence>
<feature type="domain" description="IRG-type G" evidence="5">
    <location>
        <begin position="297"/>
        <end position="477"/>
    </location>
</feature>
<keyword evidence="2" id="KW-0547">Nucleotide-binding</keyword>
<evidence type="ECO:0000256" key="2">
    <source>
        <dbReference type="ARBA" id="ARBA00022741"/>
    </source>
</evidence>
<dbReference type="RefSeq" id="XP_005755519.1">
    <property type="nucleotide sequence ID" value="XM_005755462.1"/>
</dbReference>
<dbReference type="InterPro" id="IPR030385">
    <property type="entry name" value="G_IRG_dom"/>
</dbReference>
<dbReference type="InterPro" id="IPR027417">
    <property type="entry name" value="P-loop_NTPase"/>
</dbReference>
<protein>
    <submittedName>
        <fullName evidence="7">Interferon-inducible GTPase 5-like</fullName>
    </submittedName>
</protein>
<dbReference type="AlphaFoldDB" id="A0A9Y3S2Y4"/>
<dbReference type="Proteomes" id="UP000695023">
    <property type="component" value="Unplaced"/>
</dbReference>